<dbReference type="EMBL" id="GG693873">
    <property type="protein sequence ID" value="EES52785.1"/>
    <property type="molecule type" value="Genomic_DNA"/>
</dbReference>
<organism evidence="7 8">
    <name type="scientific">Leptospirillum ferrodiazotrophum</name>
    <dbReference type="NCBI Taxonomy" id="412449"/>
    <lineage>
        <taxon>Bacteria</taxon>
        <taxon>Pseudomonadati</taxon>
        <taxon>Nitrospirota</taxon>
        <taxon>Nitrospiria</taxon>
        <taxon>Nitrospirales</taxon>
        <taxon>Nitrospiraceae</taxon>
        <taxon>Leptospirillum</taxon>
    </lineage>
</organism>
<reference evidence="7 8" key="1">
    <citation type="journal article" date="2009" name="Appl. Environ. Microbiol.">
        <title>Community genomic and proteomic analyses of chemoautotrophic iron-oxidizing "Leptospirillum rubarum" (Group II) and "Leptospirillum ferrodiazotrophum" (Group III) bacteria in acid mine drainage biofilms.</title>
        <authorList>
            <person name="Goltsman D.S."/>
            <person name="Denef V.J."/>
            <person name="Singer S.W."/>
            <person name="VerBerkmoes N.C."/>
            <person name="Lefsrud M."/>
            <person name="Mueller R.S."/>
            <person name="Dick G.J."/>
            <person name="Sun C.L."/>
            <person name="Wheeler K.E."/>
            <person name="Zemla A."/>
            <person name="Baker B.J."/>
            <person name="Hauser L."/>
            <person name="Land M."/>
            <person name="Shah M.B."/>
            <person name="Thelen M.P."/>
            <person name="Hettich R.L."/>
            <person name="Banfield J.F."/>
        </authorList>
    </citation>
    <scope>NUCLEOTIDE SEQUENCE [LARGE SCALE GENOMIC DNA]</scope>
</reference>
<dbReference type="PANTHER" id="PTHR11228:SF22">
    <property type="entry name" value="PEPTIDE BIOSYNTHESIS PROTEIN YYDG-RELATED"/>
    <property type="match status" value="1"/>
</dbReference>
<evidence type="ECO:0000256" key="1">
    <source>
        <dbReference type="ARBA" id="ARBA00001966"/>
    </source>
</evidence>
<dbReference type="SFLD" id="SFLDG01067">
    <property type="entry name" value="SPASM/twitch_domain_containing"/>
    <property type="match status" value="1"/>
</dbReference>
<dbReference type="InterPro" id="IPR022563">
    <property type="entry name" value="DUF3463"/>
</dbReference>
<dbReference type="InterPro" id="IPR007197">
    <property type="entry name" value="rSAM"/>
</dbReference>
<dbReference type="PROSITE" id="PS51918">
    <property type="entry name" value="RADICAL_SAM"/>
    <property type="match status" value="1"/>
</dbReference>
<dbReference type="SFLD" id="SFLDS00029">
    <property type="entry name" value="Radical_SAM"/>
    <property type="match status" value="1"/>
</dbReference>
<evidence type="ECO:0000256" key="2">
    <source>
        <dbReference type="ARBA" id="ARBA00022691"/>
    </source>
</evidence>
<dbReference type="Gene3D" id="3.20.20.70">
    <property type="entry name" value="Aldolase class I"/>
    <property type="match status" value="1"/>
</dbReference>
<dbReference type="PANTHER" id="PTHR11228">
    <property type="entry name" value="RADICAL SAM DOMAIN PROTEIN"/>
    <property type="match status" value="1"/>
</dbReference>
<evidence type="ECO:0000259" key="6">
    <source>
        <dbReference type="PROSITE" id="PS51918"/>
    </source>
</evidence>
<name>C6HX75_9BACT</name>
<dbReference type="SFLD" id="SFLDF00397">
    <property type="entry name" value="adenosyl-hopene_transferase"/>
    <property type="match status" value="1"/>
</dbReference>
<dbReference type="InterPro" id="IPR006638">
    <property type="entry name" value="Elp3/MiaA/NifB-like_rSAM"/>
</dbReference>
<keyword evidence="2" id="KW-0949">S-adenosyl-L-methionine</keyword>
<keyword evidence="8" id="KW-1185">Reference proteome</keyword>
<keyword evidence="4" id="KW-0408">Iron</keyword>
<dbReference type="InterPro" id="IPR017833">
    <property type="entry name" value="Hopanoid_synth-assoc_rSAM_HpnH"/>
</dbReference>
<dbReference type="Pfam" id="PF04055">
    <property type="entry name" value="Radical_SAM"/>
    <property type="match status" value="1"/>
</dbReference>
<dbReference type="GO" id="GO:0051536">
    <property type="term" value="F:iron-sulfur cluster binding"/>
    <property type="evidence" value="ECO:0007669"/>
    <property type="project" value="UniProtKB-KW"/>
</dbReference>
<dbReference type="SUPFAM" id="SSF102114">
    <property type="entry name" value="Radical SAM enzymes"/>
    <property type="match status" value="1"/>
</dbReference>
<dbReference type="Pfam" id="PF11946">
    <property type="entry name" value="DUF3463"/>
    <property type="match status" value="1"/>
</dbReference>
<dbReference type="InterPro" id="IPR013785">
    <property type="entry name" value="Aldolase_TIM"/>
</dbReference>
<dbReference type="CDD" id="cd01335">
    <property type="entry name" value="Radical_SAM"/>
    <property type="match status" value="1"/>
</dbReference>
<dbReference type="InterPro" id="IPR050377">
    <property type="entry name" value="Radical_SAM_PqqE_MftC-like"/>
</dbReference>
<gene>
    <name evidence="7" type="ORF">UBAL3_92050157</name>
</gene>
<proteinExistence type="predicted"/>
<evidence type="ECO:0000313" key="8">
    <source>
        <dbReference type="Proteomes" id="UP000009374"/>
    </source>
</evidence>
<dbReference type="InterPro" id="IPR058240">
    <property type="entry name" value="rSAM_sf"/>
</dbReference>
<dbReference type="AlphaFoldDB" id="C6HX75"/>
<dbReference type="NCBIfam" id="TIGR03470">
    <property type="entry name" value="HpnH"/>
    <property type="match status" value="1"/>
</dbReference>
<protein>
    <submittedName>
        <fullName evidence="7">Radical SAM domain protein</fullName>
    </submittedName>
</protein>
<keyword evidence="5" id="KW-0411">Iron-sulfur</keyword>
<dbReference type="GO" id="GO:0046872">
    <property type="term" value="F:metal ion binding"/>
    <property type="evidence" value="ECO:0007669"/>
    <property type="project" value="UniProtKB-KW"/>
</dbReference>
<keyword evidence="3" id="KW-0479">Metal-binding</keyword>
<evidence type="ECO:0000256" key="3">
    <source>
        <dbReference type="ARBA" id="ARBA00022723"/>
    </source>
</evidence>
<sequence length="338" mass="38100">MSIPVQQALKVGSYVMKKKWSGDKRYPLVLMLEPLFRCNLECAGCGKIQYPEEILKKRLSPEQCIRAVEECGAPVVTIAGGEPLIHPEIGEIVSAMIARKKFVYLCTNGILLERGLETISPSPYLTFSVHLDGLRETHDRLVCREGVFDIAVRAIKTALSKGFRVTTNTTVFEGEDPEELRRFFDFARDLGVNGMMISPGYSYAWAPDQDHFLRRERTKDLFRAILADRAGKGWNFNHSPFYLDFLEGEKDYDCTPWGSPNYSVLGWQRPCYLQNEGYAATYRELMEETDWSKYGPSSGNPKCRDCMVHSGFEPSAVGDATSSLRNTFRSISSLLPAG</sequence>
<accession>C6HX75</accession>
<comment type="cofactor">
    <cofactor evidence="1">
        <name>[4Fe-4S] cluster</name>
        <dbReference type="ChEBI" id="CHEBI:49883"/>
    </cofactor>
</comment>
<feature type="domain" description="Radical SAM core" evidence="6">
    <location>
        <begin position="20"/>
        <end position="228"/>
    </location>
</feature>
<dbReference type="Proteomes" id="UP000009374">
    <property type="component" value="Unassembled WGS sequence"/>
</dbReference>
<dbReference type="GO" id="GO:0003824">
    <property type="term" value="F:catalytic activity"/>
    <property type="evidence" value="ECO:0007669"/>
    <property type="project" value="InterPro"/>
</dbReference>
<evidence type="ECO:0000256" key="4">
    <source>
        <dbReference type="ARBA" id="ARBA00023004"/>
    </source>
</evidence>
<evidence type="ECO:0000256" key="5">
    <source>
        <dbReference type="ARBA" id="ARBA00023014"/>
    </source>
</evidence>
<dbReference type="SMART" id="SM00729">
    <property type="entry name" value="Elp3"/>
    <property type="match status" value="1"/>
</dbReference>
<evidence type="ECO:0000313" key="7">
    <source>
        <dbReference type="EMBL" id="EES52785.1"/>
    </source>
</evidence>